<dbReference type="AlphaFoldDB" id="A0A0S8GBB7"/>
<name>A0A0S8GBB7_UNCW3</name>
<sequence length="123" mass="14829">MFESLNELKYTAVNGETYLIYFLEFWVADDTKDFLVKYQIRREGKEIFWYARMSQERAAHDLHVAKEAFEKTPEKELQTQVAQHLKKLFVHVIKKGLDKGFEESHTEFVFSVETPIEKRRWHE</sequence>
<comment type="caution">
    <text evidence="1">The sequence shown here is derived from an EMBL/GenBank/DDBJ whole genome shotgun (WGS) entry which is preliminary data.</text>
</comment>
<reference evidence="1 2" key="1">
    <citation type="journal article" date="2015" name="Microbiome">
        <title>Genomic resolution of linkages in carbon, nitrogen, and sulfur cycling among widespread estuary sediment bacteria.</title>
        <authorList>
            <person name="Baker B.J."/>
            <person name="Lazar C.S."/>
            <person name="Teske A.P."/>
            <person name="Dick G.J."/>
        </authorList>
    </citation>
    <scope>NUCLEOTIDE SEQUENCE [LARGE SCALE GENOMIC DNA]</scope>
    <source>
        <strain evidence="1">SM23_60</strain>
    </source>
</reference>
<evidence type="ECO:0000313" key="1">
    <source>
        <dbReference type="EMBL" id="KPK70342.1"/>
    </source>
</evidence>
<evidence type="ECO:0000313" key="2">
    <source>
        <dbReference type="Proteomes" id="UP000051096"/>
    </source>
</evidence>
<organism evidence="1 2">
    <name type="scientific">candidate division WOR_3 bacterium SM23_60</name>
    <dbReference type="NCBI Taxonomy" id="1703780"/>
    <lineage>
        <taxon>Bacteria</taxon>
        <taxon>Bacteria division WOR-3</taxon>
    </lineage>
</organism>
<proteinExistence type="predicted"/>
<dbReference type="Proteomes" id="UP000051096">
    <property type="component" value="Unassembled WGS sequence"/>
</dbReference>
<dbReference type="EMBL" id="LJUO01000094">
    <property type="protein sequence ID" value="KPK70342.1"/>
    <property type="molecule type" value="Genomic_DNA"/>
</dbReference>
<accession>A0A0S8GBB7</accession>
<gene>
    <name evidence="1" type="ORF">AMJ87_08975</name>
</gene>
<protein>
    <submittedName>
        <fullName evidence="1">Uncharacterized protein</fullName>
    </submittedName>
</protein>